<dbReference type="CDD" id="cd02440">
    <property type="entry name" value="AdoMet_MTases"/>
    <property type="match status" value="1"/>
</dbReference>
<keyword evidence="2" id="KW-0808">Transferase</keyword>
<dbReference type="PANTHER" id="PTHR44068">
    <property type="entry name" value="ZGC:194242"/>
    <property type="match status" value="1"/>
</dbReference>
<dbReference type="GO" id="GO:0008168">
    <property type="term" value="F:methyltransferase activity"/>
    <property type="evidence" value="ECO:0007669"/>
    <property type="project" value="UniProtKB-KW"/>
</dbReference>
<dbReference type="Gene3D" id="3.40.50.150">
    <property type="entry name" value="Vaccinia Virus protein VP39"/>
    <property type="match status" value="1"/>
</dbReference>
<sequence>MHEDYVSREEYCGYFGKLEGLRTKVAACLPLKPDTQILDIATGYGFFAFEISEREPSVKVVGIDISQSDVDAFNKRIESSGLGDRLSGLKMDVSEMSFSRERFDMVVNFLGLEDVHMTRGKQGIEDTFSEVARVVKSGGYLCFCVMPAEEAETEAQQLEIEVFSWLCSATWLPAADYEKMLTVNGFNLISRKTFYTGKKLTVAQAAEEIRFACENVPRIYGVKTPSFDEVWARFGSRIERHGMGHYSRVVSMTARKKG</sequence>
<proteinExistence type="predicted"/>
<organism evidence="2 3">
    <name type="scientific">candidate division WOR-3 bacterium</name>
    <dbReference type="NCBI Taxonomy" id="2052148"/>
    <lineage>
        <taxon>Bacteria</taxon>
        <taxon>Bacteria division WOR-3</taxon>
    </lineage>
</organism>
<dbReference type="Proteomes" id="UP000630660">
    <property type="component" value="Unassembled WGS sequence"/>
</dbReference>
<dbReference type="PANTHER" id="PTHR44068:SF11">
    <property type="entry name" value="GERANYL DIPHOSPHATE 2-C-METHYLTRANSFERASE"/>
    <property type="match status" value="1"/>
</dbReference>
<dbReference type="InterPro" id="IPR041698">
    <property type="entry name" value="Methyltransf_25"/>
</dbReference>
<dbReference type="EMBL" id="WJKJ01000344">
    <property type="protein sequence ID" value="MBD3365615.1"/>
    <property type="molecule type" value="Genomic_DNA"/>
</dbReference>
<reference evidence="2" key="1">
    <citation type="submission" date="2019-11" db="EMBL/GenBank/DDBJ databases">
        <title>Microbial mats filling the niche in hypersaline microbial mats.</title>
        <authorList>
            <person name="Wong H.L."/>
            <person name="Macleod F.I."/>
            <person name="White R.A. III"/>
            <person name="Burns B.P."/>
        </authorList>
    </citation>
    <scope>NUCLEOTIDE SEQUENCE</scope>
    <source>
        <strain evidence="2">Bin_327</strain>
    </source>
</reference>
<dbReference type="GO" id="GO:0032259">
    <property type="term" value="P:methylation"/>
    <property type="evidence" value="ECO:0007669"/>
    <property type="project" value="UniProtKB-KW"/>
</dbReference>
<protein>
    <submittedName>
        <fullName evidence="2">Methyltransferase domain-containing protein</fullName>
    </submittedName>
</protein>
<feature type="domain" description="Methyltransferase" evidence="1">
    <location>
        <begin position="37"/>
        <end position="139"/>
    </location>
</feature>
<keyword evidence="2" id="KW-0489">Methyltransferase</keyword>
<dbReference type="Pfam" id="PF13649">
    <property type="entry name" value="Methyltransf_25"/>
    <property type="match status" value="1"/>
</dbReference>
<name>A0A9D5KBD3_UNCW3</name>
<accession>A0A9D5KBD3</accession>
<evidence type="ECO:0000313" key="2">
    <source>
        <dbReference type="EMBL" id="MBD3365615.1"/>
    </source>
</evidence>
<dbReference type="AlphaFoldDB" id="A0A9D5KBD3"/>
<comment type="caution">
    <text evidence="2">The sequence shown here is derived from an EMBL/GenBank/DDBJ whole genome shotgun (WGS) entry which is preliminary data.</text>
</comment>
<gene>
    <name evidence="2" type="ORF">GF359_10420</name>
</gene>
<evidence type="ECO:0000313" key="3">
    <source>
        <dbReference type="Proteomes" id="UP000630660"/>
    </source>
</evidence>
<dbReference type="InterPro" id="IPR050447">
    <property type="entry name" value="Erg6_SMT_methyltransf"/>
</dbReference>
<dbReference type="InterPro" id="IPR029063">
    <property type="entry name" value="SAM-dependent_MTases_sf"/>
</dbReference>
<evidence type="ECO:0000259" key="1">
    <source>
        <dbReference type="Pfam" id="PF13649"/>
    </source>
</evidence>
<dbReference type="SUPFAM" id="SSF53335">
    <property type="entry name" value="S-adenosyl-L-methionine-dependent methyltransferases"/>
    <property type="match status" value="1"/>
</dbReference>